<dbReference type="VEuPathDB" id="FungiDB:Malapachy_1702"/>
<dbReference type="Pfam" id="PF00449">
    <property type="entry name" value="Urease_alpha"/>
    <property type="match status" value="1"/>
</dbReference>
<evidence type="ECO:0000256" key="1">
    <source>
        <dbReference type="ARBA" id="ARBA00004897"/>
    </source>
</evidence>
<dbReference type="SUPFAM" id="SSF51278">
    <property type="entry name" value="Urease, beta-subunit"/>
    <property type="match status" value="1"/>
</dbReference>
<dbReference type="EMBL" id="LGAV01000005">
    <property type="protein sequence ID" value="KOS13770.1"/>
    <property type="molecule type" value="Genomic_DNA"/>
</dbReference>
<protein>
    <recommendedName>
        <fullName evidence="2 6">Urease</fullName>
        <ecNumber evidence="2 6">3.5.1.5</ecNumber>
    </recommendedName>
    <alternativeName>
        <fullName evidence="6">Urea amidohydrolase</fullName>
    </alternativeName>
</protein>
<dbReference type="GeneID" id="28728078"/>
<dbReference type="GO" id="GO:0016151">
    <property type="term" value="F:nickel cation binding"/>
    <property type="evidence" value="ECO:0007669"/>
    <property type="project" value="InterPro"/>
</dbReference>
<dbReference type="PROSITE" id="PS00145">
    <property type="entry name" value="UREASE_2"/>
    <property type="match status" value="1"/>
</dbReference>
<dbReference type="PANTHER" id="PTHR33569">
    <property type="entry name" value="UREASE"/>
    <property type="match status" value="1"/>
</dbReference>
<organism evidence="13 14">
    <name type="scientific">Malassezia pachydermatis</name>
    <dbReference type="NCBI Taxonomy" id="77020"/>
    <lineage>
        <taxon>Eukaryota</taxon>
        <taxon>Fungi</taxon>
        <taxon>Dikarya</taxon>
        <taxon>Basidiomycota</taxon>
        <taxon>Ustilaginomycotina</taxon>
        <taxon>Malasseziomycetes</taxon>
        <taxon>Malasseziales</taxon>
        <taxon>Malasseziaceae</taxon>
        <taxon>Malassezia</taxon>
    </lineage>
</organism>
<dbReference type="NCBIfam" id="TIGR01792">
    <property type="entry name" value="urease_alph"/>
    <property type="match status" value="1"/>
</dbReference>
<dbReference type="Gene3D" id="3.30.280.10">
    <property type="entry name" value="Urease, gamma-like subunit"/>
    <property type="match status" value="1"/>
</dbReference>
<feature type="binding site" description="via carbamate group" evidence="8">
    <location>
        <position position="460"/>
    </location>
    <ligand>
        <name>Ni(2+)</name>
        <dbReference type="ChEBI" id="CHEBI:49786"/>
        <label>2</label>
    </ligand>
</feature>
<comment type="PTM">
    <text evidence="7">Carbamylation allows a single lysine to coordinate two nickel ions.</text>
</comment>
<feature type="binding site" evidence="8">
    <location>
        <position position="603"/>
    </location>
    <ligand>
        <name>Ni(2+)</name>
        <dbReference type="ChEBI" id="CHEBI:49786"/>
        <label>1</label>
    </ligand>
</feature>
<evidence type="ECO:0000256" key="11">
    <source>
        <dbReference type="SAM" id="MobiDB-lite"/>
    </source>
</evidence>
<dbReference type="Proteomes" id="UP000037751">
    <property type="component" value="Unassembled WGS sequence"/>
</dbReference>
<keyword evidence="14" id="KW-1185">Reference proteome</keyword>
<evidence type="ECO:0000256" key="6">
    <source>
        <dbReference type="PIRNR" id="PIRNR001222"/>
    </source>
</evidence>
<dbReference type="InterPro" id="IPR017950">
    <property type="entry name" value="Urease_AS"/>
</dbReference>
<evidence type="ECO:0000256" key="9">
    <source>
        <dbReference type="PIRSR" id="PIRSR611612-52"/>
    </source>
</evidence>
<dbReference type="PIRSF" id="PIRSF001222">
    <property type="entry name" value="Urease"/>
    <property type="match status" value="1"/>
</dbReference>
<dbReference type="OrthoDB" id="1708534at2759"/>
<dbReference type="InterPro" id="IPR006680">
    <property type="entry name" value="Amidohydro-rel"/>
</dbReference>
<evidence type="ECO:0000256" key="2">
    <source>
        <dbReference type="ARBA" id="ARBA00012934"/>
    </source>
</evidence>
<keyword evidence="5 6" id="KW-0378">Hydrolase</keyword>
<evidence type="ECO:0000256" key="5">
    <source>
        <dbReference type="ARBA" id="ARBA00022801"/>
    </source>
</evidence>
<dbReference type="CDD" id="cd00390">
    <property type="entry name" value="Urease_gamma"/>
    <property type="match status" value="1"/>
</dbReference>
<comment type="catalytic activity">
    <reaction evidence="6">
        <text>urea + 2 H2O + H(+) = hydrogencarbonate + 2 NH4(+)</text>
        <dbReference type="Rhea" id="RHEA:20557"/>
        <dbReference type="ChEBI" id="CHEBI:15377"/>
        <dbReference type="ChEBI" id="CHEBI:15378"/>
        <dbReference type="ChEBI" id="CHEBI:16199"/>
        <dbReference type="ChEBI" id="CHEBI:17544"/>
        <dbReference type="ChEBI" id="CHEBI:28938"/>
        <dbReference type="EC" id="3.5.1.5"/>
    </reaction>
</comment>
<comment type="cofactor">
    <cofactor evidence="8">
        <name>Ni cation</name>
        <dbReference type="ChEBI" id="CHEBI:25516"/>
    </cofactor>
    <text evidence="8">Binds 2 nickel ions per subunit.</text>
</comment>
<evidence type="ECO:0000256" key="8">
    <source>
        <dbReference type="PIRSR" id="PIRSR001222-51"/>
    </source>
</evidence>
<evidence type="ECO:0000256" key="3">
    <source>
        <dbReference type="ARBA" id="ARBA00022596"/>
    </source>
</evidence>
<name>A0A0M8MU00_9BASI</name>
<dbReference type="SUPFAM" id="SSF54111">
    <property type="entry name" value="Urease, gamma-subunit"/>
    <property type="match status" value="1"/>
</dbReference>
<dbReference type="GO" id="GO:0009039">
    <property type="term" value="F:urease activity"/>
    <property type="evidence" value="ECO:0007669"/>
    <property type="project" value="UniProtKB-EC"/>
</dbReference>
<feature type="region of interest" description="Disordered" evidence="11">
    <location>
        <begin position="624"/>
        <end position="644"/>
    </location>
</feature>
<feature type="binding site" evidence="10">
    <location>
        <position position="462"/>
    </location>
    <ligand>
        <name>substrate</name>
    </ligand>
</feature>
<feature type="binding site" evidence="8">
    <location>
        <position position="489"/>
    </location>
    <ligand>
        <name>Ni(2+)</name>
        <dbReference type="ChEBI" id="CHEBI:49786"/>
        <label>2</label>
    </ligand>
</feature>
<dbReference type="InterPro" id="IPR008221">
    <property type="entry name" value="Urease"/>
</dbReference>
<keyword evidence="4 6" id="KW-0479">Metal-binding</keyword>
<dbReference type="InterPro" id="IPR011059">
    <property type="entry name" value="Metal-dep_hydrolase_composite"/>
</dbReference>
<dbReference type="EC" id="3.5.1.5" evidence="2 6"/>
<dbReference type="InterPro" id="IPR032466">
    <property type="entry name" value="Metal_Hydrolase"/>
</dbReference>
<dbReference type="InterPro" id="IPR005848">
    <property type="entry name" value="Urease_asu"/>
</dbReference>
<dbReference type="GO" id="GO:0035550">
    <property type="term" value="C:urease complex"/>
    <property type="evidence" value="ECO:0007669"/>
    <property type="project" value="InterPro"/>
</dbReference>
<dbReference type="SUPFAM" id="SSF51338">
    <property type="entry name" value="Composite domain of metallo-dependent hydrolases"/>
    <property type="match status" value="1"/>
</dbReference>
<evidence type="ECO:0000313" key="13">
    <source>
        <dbReference type="EMBL" id="KOS13770.1"/>
    </source>
</evidence>
<sequence length="788" mass="84267">MHLLPRELDKLALRQVGLAAQGRLARGKRLNETEAIALIATVLHEKARDGDNTVAKLMQFGKTILGFRHVQPGVAQVIHEVHVEATFPDGTFLVPVIDPICSPNGNLEHALYASGLALPSEDIFPKIQVAEGPVPGETIVDPEAPAIVLFPGHHRISVDITNTGDRPIQVGSHYPLTKANPSLVFSVERPKGYKLDVAAGTAIRFEPGDTKKVTLVEMGSHGEARMEASGESTAPTDMPKPFSLSRAAYNTMYGPTVGDRVRLADSELWAVIEKDYTAYGDECCFGGGKVVRDGMGQSVGRPAEDVLDTVITNAMIIDYQGIIKADIGIKDGLIAGIGKSGNPDTMASVTPGMVIGSCTEVIAGEHMIITPGALDSHVHMISLQMCEEGLASGITTLIGGGTGPAAGSRATTCTPGPWHIRNMIRSTDTIPINILLTGKGNDSGPKPLRDQIEAGCAGLKIHEDWGATRDVIDTCLAVCDEYDVQCTIHTDSLNETCSVEGTLEAINGRAIHTYHSEGAGGGHAPDIIRVCGEPHILPSSTNPTRPYAQNTLDEHLDMLMVCHHLSKNIAEDVAFADSRIRAETIAAEDVLHDMGAISMMSSDSLAMGRIGEVVSRTWRTADKMKKQRGPLRTKDGPQDTETNDNARIKRYIAKYTINPAITHGIANHVGSIAVGKLADLVLYHPRHFGARPNMIIKGGHICLGNVGDPNGSIPTIQPVVLRKIFGCAPEAAQDNSYVFVSQASVEKVGTYGIGKRIVPVQGCRHITKKDMALNDALPSIQVDPETYV</sequence>
<dbReference type="PANTHER" id="PTHR33569:SF1">
    <property type="entry name" value="UREASE"/>
    <property type="match status" value="1"/>
</dbReference>
<feature type="active site" description="Proton donor" evidence="9 10">
    <location>
        <position position="563"/>
    </location>
</feature>
<dbReference type="Gene3D" id="2.10.150.10">
    <property type="entry name" value="Urease, beta subunit"/>
    <property type="match status" value="1"/>
</dbReference>
<feature type="binding site" evidence="8">
    <location>
        <position position="515"/>
    </location>
    <ligand>
        <name>Ni(2+)</name>
        <dbReference type="ChEBI" id="CHEBI:49786"/>
        <label>2</label>
    </ligand>
</feature>
<dbReference type="CDD" id="cd00375">
    <property type="entry name" value="Urease_alpha"/>
    <property type="match status" value="1"/>
</dbReference>
<comment type="pathway">
    <text evidence="1 6">Nitrogen metabolism; urea degradation; CO(2) and NH(3) from urea (urease route): step 1/1.</text>
</comment>
<evidence type="ECO:0000259" key="12">
    <source>
        <dbReference type="PROSITE" id="PS51368"/>
    </source>
</evidence>
<dbReference type="InterPro" id="IPR050069">
    <property type="entry name" value="Urease_subunit"/>
</dbReference>
<dbReference type="InterPro" id="IPR002026">
    <property type="entry name" value="Urease_gamma/gamma-beta_su"/>
</dbReference>
<dbReference type="PROSITE" id="PS51368">
    <property type="entry name" value="UREASE_3"/>
    <property type="match status" value="1"/>
</dbReference>
<dbReference type="Pfam" id="PF00699">
    <property type="entry name" value="Urease_beta"/>
    <property type="match status" value="1"/>
</dbReference>
<dbReference type="Pfam" id="PF00547">
    <property type="entry name" value="Urease_gamma"/>
    <property type="match status" value="1"/>
</dbReference>
<dbReference type="PRINTS" id="PR01752">
    <property type="entry name" value="UREASE"/>
</dbReference>
<feature type="binding site" description="via carbamate group" evidence="8">
    <location>
        <position position="460"/>
    </location>
    <ligand>
        <name>Ni(2+)</name>
        <dbReference type="ChEBI" id="CHEBI:49786"/>
        <label>1</label>
    </ligand>
</feature>
<feature type="binding site" evidence="8">
    <location>
        <position position="377"/>
    </location>
    <ligand>
        <name>Ni(2+)</name>
        <dbReference type="ChEBI" id="CHEBI:49786"/>
        <label>1</label>
    </ligand>
</feature>
<dbReference type="InterPro" id="IPR036463">
    <property type="entry name" value="Urease_gamma_sf"/>
</dbReference>
<dbReference type="InterPro" id="IPR017951">
    <property type="entry name" value="Urease_asu_c"/>
</dbReference>
<dbReference type="Gene3D" id="3.20.20.140">
    <property type="entry name" value="Metal-dependent hydrolases"/>
    <property type="match status" value="1"/>
</dbReference>
<dbReference type="HAMAP" id="MF_01953">
    <property type="entry name" value="Urease_alpha"/>
    <property type="match status" value="1"/>
</dbReference>
<dbReference type="Gene3D" id="2.30.40.10">
    <property type="entry name" value="Urease, subunit C, domain 1"/>
    <property type="match status" value="1"/>
</dbReference>
<evidence type="ECO:0000256" key="4">
    <source>
        <dbReference type="ARBA" id="ARBA00022723"/>
    </source>
</evidence>
<dbReference type="RefSeq" id="XP_017991402.1">
    <property type="nucleotide sequence ID" value="XM_018136203.1"/>
</dbReference>
<keyword evidence="3 6" id="KW-0533">Nickel</keyword>
<evidence type="ECO:0000256" key="7">
    <source>
        <dbReference type="PIRSR" id="PIRSR001222-50"/>
    </source>
</evidence>
<dbReference type="InterPro" id="IPR002019">
    <property type="entry name" value="Urease_beta-like"/>
</dbReference>
<dbReference type="InterPro" id="IPR036461">
    <property type="entry name" value="Urease_betasu_sf"/>
</dbReference>
<dbReference type="SUPFAM" id="SSF51556">
    <property type="entry name" value="Metallo-dependent hydrolases"/>
    <property type="match status" value="1"/>
</dbReference>
<feature type="domain" description="Urease" evidence="12">
    <location>
        <begin position="372"/>
        <end position="788"/>
    </location>
</feature>
<dbReference type="InterPro" id="IPR011612">
    <property type="entry name" value="Urease_alpha_N_dom"/>
</dbReference>
<feature type="binding site" evidence="8">
    <location>
        <position position="379"/>
    </location>
    <ligand>
        <name>Ni(2+)</name>
        <dbReference type="ChEBI" id="CHEBI:49786"/>
        <label>1</label>
    </ligand>
</feature>
<evidence type="ECO:0000256" key="10">
    <source>
        <dbReference type="PROSITE-ProRule" id="PRU00700"/>
    </source>
</evidence>
<dbReference type="NCBIfam" id="TIGR00193">
    <property type="entry name" value="urease_gam"/>
    <property type="match status" value="1"/>
</dbReference>
<dbReference type="Pfam" id="PF01979">
    <property type="entry name" value="Amidohydro_1"/>
    <property type="match status" value="1"/>
</dbReference>
<comment type="caution">
    <text evidence="13">The sequence shown here is derived from an EMBL/GenBank/DDBJ whole genome shotgun (WGS) entry which is preliminary data.</text>
</comment>
<accession>A0A0M8MU00</accession>
<evidence type="ECO:0000313" key="14">
    <source>
        <dbReference type="Proteomes" id="UP000037751"/>
    </source>
</evidence>
<dbReference type="GO" id="GO:0043419">
    <property type="term" value="P:urea catabolic process"/>
    <property type="evidence" value="ECO:0007669"/>
    <property type="project" value="UniProtKB-UniPathway"/>
</dbReference>
<feature type="modified residue" description="N6-carboxylysine" evidence="7">
    <location>
        <position position="460"/>
    </location>
</feature>
<dbReference type="AlphaFoldDB" id="A0A0M8MU00"/>
<dbReference type="UniPathway" id="UPA00258">
    <property type="reaction ID" value="UER00370"/>
</dbReference>
<gene>
    <name evidence="13" type="ORF">Malapachy_1702</name>
</gene>
<proteinExistence type="inferred from homology"/>
<dbReference type="STRING" id="77020.A0A0M8MU00"/>
<dbReference type="NCBIfam" id="NF009686">
    <property type="entry name" value="PRK13207.1"/>
    <property type="match status" value="1"/>
</dbReference>
<reference evidence="13 14" key="1">
    <citation type="submission" date="2015-07" db="EMBL/GenBank/DDBJ databases">
        <title>Draft Genome Sequence of Malassezia furfur CBS1878 and Malassezia pachydermatis CBS1879.</title>
        <authorList>
            <person name="Triana S."/>
            <person name="Ohm R."/>
            <person name="Gonzalez A."/>
            <person name="DeCock H."/>
            <person name="Restrepo S."/>
            <person name="Celis A."/>
        </authorList>
    </citation>
    <scope>NUCLEOTIDE SEQUENCE [LARGE SCALE GENOMIC DNA]</scope>
    <source>
        <strain evidence="13 14">CBS 1879</strain>
    </source>
</reference>